<dbReference type="EMBL" id="LSYV01000011">
    <property type="protein sequence ID" value="KXZ52359.1"/>
    <property type="molecule type" value="Genomic_DNA"/>
</dbReference>
<name>A0A150GR96_GONPE</name>
<dbReference type="Proteomes" id="UP000075714">
    <property type="component" value="Unassembled WGS sequence"/>
</dbReference>
<dbReference type="AlphaFoldDB" id="A0A150GR96"/>
<reference evidence="2" key="1">
    <citation type="journal article" date="2016" name="Nat. Commun.">
        <title>The Gonium pectorale genome demonstrates co-option of cell cycle regulation during the evolution of multicellularity.</title>
        <authorList>
            <person name="Hanschen E.R."/>
            <person name="Marriage T.N."/>
            <person name="Ferris P.J."/>
            <person name="Hamaji T."/>
            <person name="Toyoda A."/>
            <person name="Fujiyama A."/>
            <person name="Neme R."/>
            <person name="Noguchi H."/>
            <person name="Minakuchi Y."/>
            <person name="Suzuki M."/>
            <person name="Kawai-Toyooka H."/>
            <person name="Smith D.R."/>
            <person name="Sparks H."/>
            <person name="Anderson J."/>
            <person name="Bakaric R."/>
            <person name="Luria V."/>
            <person name="Karger A."/>
            <person name="Kirschner M.W."/>
            <person name="Durand P.M."/>
            <person name="Michod R.E."/>
            <person name="Nozaki H."/>
            <person name="Olson B.J."/>
        </authorList>
    </citation>
    <scope>NUCLEOTIDE SEQUENCE [LARGE SCALE GENOMIC DNA]</scope>
    <source>
        <strain evidence="2">NIES-2863</strain>
    </source>
</reference>
<evidence type="ECO:0000313" key="2">
    <source>
        <dbReference type="Proteomes" id="UP000075714"/>
    </source>
</evidence>
<comment type="caution">
    <text evidence="1">The sequence shown here is derived from an EMBL/GenBank/DDBJ whole genome shotgun (WGS) entry which is preliminary data.</text>
</comment>
<organism evidence="1 2">
    <name type="scientific">Gonium pectorale</name>
    <name type="common">Green alga</name>
    <dbReference type="NCBI Taxonomy" id="33097"/>
    <lineage>
        <taxon>Eukaryota</taxon>
        <taxon>Viridiplantae</taxon>
        <taxon>Chlorophyta</taxon>
        <taxon>core chlorophytes</taxon>
        <taxon>Chlorophyceae</taxon>
        <taxon>CS clade</taxon>
        <taxon>Chlamydomonadales</taxon>
        <taxon>Volvocaceae</taxon>
        <taxon>Gonium</taxon>
    </lineage>
</organism>
<gene>
    <name evidence="1" type="ORF">GPECTOR_10g993</name>
</gene>
<accession>A0A150GR96</accession>
<keyword evidence="2" id="KW-1185">Reference proteome</keyword>
<protein>
    <submittedName>
        <fullName evidence="1">Uncharacterized protein</fullName>
    </submittedName>
</protein>
<proteinExistence type="predicted"/>
<evidence type="ECO:0000313" key="1">
    <source>
        <dbReference type="EMBL" id="KXZ52359.1"/>
    </source>
</evidence>
<sequence>MGPRESHAVYSGSKKQARITRFLTGSAQKSRGSALPGLPTLRGVLPALWPRLGTPERLALRLSCRELRGDADALFEGFQYRERAYANRRQAGGRDHGESEPEEVVADYELAAAAFKSLLARPGVRPTRLTLDVAIDSQMESGGADNVRRAAEALASGLPLVLHERTASLTSLRISLNCPELPEAATDALAGCTHLKHLEMGLPPSATGQAAIVGLTNLCSLALHNAFGDGEKVAADLGFLSALSAASGLTRFILSHVGCGQW</sequence>